<comment type="catalytic activity">
    <reaction evidence="1">
        <text>5-oxo-L-proline + ATP + 2 H2O = L-glutamate + ADP + phosphate + H(+)</text>
        <dbReference type="Rhea" id="RHEA:10348"/>
        <dbReference type="ChEBI" id="CHEBI:15377"/>
        <dbReference type="ChEBI" id="CHEBI:15378"/>
        <dbReference type="ChEBI" id="CHEBI:29985"/>
        <dbReference type="ChEBI" id="CHEBI:30616"/>
        <dbReference type="ChEBI" id="CHEBI:43474"/>
        <dbReference type="ChEBI" id="CHEBI:58402"/>
        <dbReference type="ChEBI" id="CHEBI:456216"/>
        <dbReference type="EC" id="3.5.2.9"/>
    </reaction>
</comment>
<organism evidence="2 3">
    <name type="scientific">Comamonas flocculans</name>
    <dbReference type="NCBI Taxonomy" id="2597701"/>
    <lineage>
        <taxon>Bacteria</taxon>
        <taxon>Pseudomonadati</taxon>
        <taxon>Pseudomonadota</taxon>
        <taxon>Betaproteobacteria</taxon>
        <taxon>Burkholderiales</taxon>
        <taxon>Comamonadaceae</taxon>
        <taxon>Comamonas</taxon>
    </lineage>
</organism>
<dbReference type="CDD" id="cd10787">
    <property type="entry name" value="LamB_YcsF_like"/>
    <property type="match status" value="1"/>
</dbReference>
<name>A0A5B8RVR5_9BURK</name>
<evidence type="ECO:0000313" key="3">
    <source>
        <dbReference type="Proteomes" id="UP000321199"/>
    </source>
</evidence>
<dbReference type="KEGG" id="cof:FOZ74_07150"/>
<dbReference type="EMBL" id="CP042344">
    <property type="protein sequence ID" value="QEA12818.1"/>
    <property type="molecule type" value="Genomic_DNA"/>
</dbReference>
<dbReference type="NCBIfam" id="NF003814">
    <property type="entry name" value="PRK05406.1-3"/>
    <property type="match status" value="1"/>
</dbReference>
<reference evidence="2 3" key="1">
    <citation type="submission" date="2019-07" db="EMBL/GenBank/DDBJ databases">
        <title>Complete genome sequence of Comamonas sp. NLF 7-7 isolated from livestock.</title>
        <authorList>
            <person name="Kim D.H."/>
            <person name="Kim J.G."/>
        </authorList>
    </citation>
    <scope>NUCLEOTIDE SEQUENCE [LARGE SCALE GENOMIC DNA]</scope>
    <source>
        <strain evidence="2 3">NLF 7-7</strain>
    </source>
</reference>
<gene>
    <name evidence="1" type="primary">pxpA</name>
    <name evidence="2" type="ORF">FOZ74_07150</name>
</gene>
<comment type="function">
    <text evidence="1">Catalyzes the cleavage of 5-oxoproline to form L-glutamate coupled to the hydrolysis of ATP to ADP and inorganic phosphate.</text>
</comment>
<evidence type="ECO:0000313" key="2">
    <source>
        <dbReference type="EMBL" id="QEA12818.1"/>
    </source>
</evidence>
<dbReference type="GO" id="GO:0017168">
    <property type="term" value="F:5-oxoprolinase (ATP-hydrolyzing) activity"/>
    <property type="evidence" value="ECO:0007669"/>
    <property type="project" value="UniProtKB-UniRule"/>
</dbReference>
<dbReference type="Pfam" id="PF03746">
    <property type="entry name" value="LamB_YcsF"/>
    <property type="match status" value="1"/>
</dbReference>
<sequence>MDINSDLGESYGAWRMGDDAAMLSIVTSANVACGFHAGDPAGILRTLRAAARQGVVVGAHVAYPDLVGFGRRNMDPTSEELVADVIYQIGALQGLAAAAGTRVAYVKPHGALYNTIAHDARQGDDVIAALLAVDPALTLLALAGSPLIARARERGLTVVAEAFADRAYNQDGTLVSRRLPGAVLHDAEQVAERMLHWAQTGEITAITGERIRLQADSICVHGDSPGAVQMAQRIRARLDAAGIALAPFAAP</sequence>
<dbReference type="PANTHER" id="PTHR30292">
    <property type="entry name" value="UNCHARACTERIZED PROTEIN YBGL-RELATED"/>
    <property type="match status" value="1"/>
</dbReference>
<dbReference type="InterPro" id="IPR011330">
    <property type="entry name" value="Glyco_hydro/deAcase_b/a-brl"/>
</dbReference>
<dbReference type="NCBIfam" id="NF003816">
    <property type="entry name" value="PRK05406.1-5"/>
    <property type="match status" value="1"/>
</dbReference>
<dbReference type="InterPro" id="IPR005501">
    <property type="entry name" value="LamB/YcsF/PxpA-like"/>
</dbReference>
<dbReference type="Gene3D" id="3.20.20.370">
    <property type="entry name" value="Glycoside hydrolase/deacetylase"/>
    <property type="match status" value="1"/>
</dbReference>
<keyword evidence="1" id="KW-0067">ATP-binding</keyword>
<dbReference type="RefSeq" id="WP_146912411.1">
    <property type="nucleotide sequence ID" value="NZ_CP042344.1"/>
</dbReference>
<keyword evidence="1" id="KW-0378">Hydrolase</keyword>
<protein>
    <recommendedName>
        <fullName evidence="1">5-oxoprolinase subunit A</fullName>
        <shortName evidence="1">5-OPase subunit A</shortName>
        <ecNumber evidence="1">3.5.2.9</ecNumber>
    </recommendedName>
    <alternativeName>
        <fullName evidence="1">5-oxoprolinase (ATP-hydrolyzing) subunit A</fullName>
    </alternativeName>
</protein>
<dbReference type="AlphaFoldDB" id="A0A5B8RVR5"/>
<dbReference type="OrthoDB" id="9773478at2"/>
<dbReference type="EC" id="3.5.2.9" evidence="1"/>
<dbReference type="PANTHER" id="PTHR30292:SF0">
    <property type="entry name" value="5-OXOPROLINASE SUBUNIT A"/>
    <property type="match status" value="1"/>
</dbReference>
<keyword evidence="3" id="KW-1185">Reference proteome</keyword>
<accession>A0A5B8RVR5</accession>
<dbReference type="GO" id="GO:0005524">
    <property type="term" value="F:ATP binding"/>
    <property type="evidence" value="ECO:0007669"/>
    <property type="project" value="UniProtKB-UniRule"/>
</dbReference>
<evidence type="ECO:0000256" key="1">
    <source>
        <dbReference type="HAMAP-Rule" id="MF_00691"/>
    </source>
</evidence>
<comment type="subunit">
    <text evidence="1">Forms a complex composed of PxpA, PxpB and PxpC.</text>
</comment>
<dbReference type="Proteomes" id="UP000321199">
    <property type="component" value="Chromosome"/>
</dbReference>
<comment type="similarity">
    <text evidence="1">Belongs to the LamB/PxpA family.</text>
</comment>
<dbReference type="GO" id="GO:0005975">
    <property type="term" value="P:carbohydrate metabolic process"/>
    <property type="evidence" value="ECO:0007669"/>
    <property type="project" value="InterPro"/>
</dbReference>
<keyword evidence="1" id="KW-0547">Nucleotide-binding</keyword>
<dbReference type="SUPFAM" id="SSF88713">
    <property type="entry name" value="Glycoside hydrolase/deacetylase"/>
    <property type="match status" value="1"/>
</dbReference>
<proteinExistence type="inferred from homology"/>
<dbReference type="HAMAP" id="MF_00691">
    <property type="entry name" value="PxpA"/>
    <property type="match status" value="1"/>
</dbReference>